<dbReference type="AlphaFoldDB" id="A0A0R1U4T0"/>
<dbReference type="Pfam" id="PF00359">
    <property type="entry name" value="PTS_EIIA_2"/>
    <property type="match status" value="1"/>
</dbReference>
<dbReference type="EMBL" id="AZFJ01000007">
    <property type="protein sequence ID" value="KRL88078.1"/>
    <property type="molecule type" value="Genomic_DNA"/>
</dbReference>
<evidence type="ECO:0000313" key="3">
    <source>
        <dbReference type="Proteomes" id="UP000051922"/>
    </source>
</evidence>
<dbReference type="STRING" id="1423783.FC50_GL000268"/>
<proteinExistence type="predicted"/>
<name>A0A0R1U4T0_9LACO</name>
<dbReference type="Proteomes" id="UP000051922">
    <property type="component" value="Unassembled WGS sequence"/>
</dbReference>
<organism evidence="2 3">
    <name type="scientific">Lacticaseibacillus pantheris DSM 15945 = JCM 12539 = NBRC 106106</name>
    <dbReference type="NCBI Taxonomy" id="1423783"/>
    <lineage>
        <taxon>Bacteria</taxon>
        <taxon>Bacillati</taxon>
        <taxon>Bacillota</taxon>
        <taxon>Bacilli</taxon>
        <taxon>Lactobacillales</taxon>
        <taxon>Lactobacillaceae</taxon>
        <taxon>Lacticaseibacillus</taxon>
    </lineage>
</organism>
<dbReference type="InterPro" id="IPR002178">
    <property type="entry name" value="PTS_EIIA_type-2_dom"/>
</dbReference>
<dbReference type="SUPFAM" id="SSF55804">
    <property type="entry name" value="Phoshotransferase/anion transport protein"/>
    <property type="match status" value="1"/>
</dbReference>
<protein>
    <recommendedName>
        <fullName evidence="1">PTS EIIA type-2 domain-containing protein</fullName>
    </recommendedName>
</protein>
<dbReference type="PROSITE" id="PS51094">
    <property type="entry name" value="PTS_EIIA_TYPE_2"/>
    <property type="match status" value="1"/>
</dbReference>
<dbReference type="Gene3D" id="3.40.930.10">
    <property type="entry name" value="Mannitol-specific EII, Chain A"/>
    <property type="match status" value="1"/>
</dbReference>
<feature type="domain" description="PTS EIIA type-2" evidence="1">
    <location>
        <begin position="1"/>
        <end position="70"/>
    </location>
</feature>
<gene>
    <name evidence="2" type="ORF">FC50_GL000268</name>
</gene>
<reference evidence="2 3" key="1">
    <citation type="journal article" date="2015" name="Genome Announc.">
        <title>Expanding the biotechnology potential of lactobacilli through comparative genomics of 213 strains and associated genera.</title>
        <authorList>
            <person name="Sun Z."/>
            <person name="Harris H.M."/>
            <person name="McCann A."/>
            <person name="Guo C."/>
            <person name="Argimon S."/>
            <person name="Zhang W."/>
            <person name="Yang X."/>
            <person name="Jeffery I.B."/>
            <person name="Cooney J.C."/>
            <person name="Kagawa T.F."/>
            <person name="Liu W."/>
            <person name="Song Y."/>
            <person name="Salvetti E."/>
            <person name="Wrobel A."/>
            <person name="Rasinkangas P."/>
            <person name="Parkhill J."/>
            <person name="Rea M.C."/>
            <person name="O'Sullivan O."/>
            <person name="Ritari J."/>
            <person name="Douillard F.P."/>
            <person name="Paul Ross R."/>
            <person name="Yang R."/>
            <person name="Briner A.E."/>
            <person name="Felis G.E."/>
            <person name="de Vos W.M."/>
            <person name="Barrangou R."/>
            <person name="Klaenhammer T.R."/>
            <person name="Caufield P.W."/>
            <person name="Cui Y."/>
            <person name="Zhang H."/>
            <person name="O'Toole P.W."/>
        </authorList>
    </citation>
    <scope>NUCLEOTIDE SEQUENCE [LARGE SCALE GENOMIC DNA]</scope>
    <source>
        <strain evidence="2 3">DSM 15945</strain>
    </source>
</reference>
<sequence>MVAKNTKQIPWETFDGQDVSFAIAFLIPAKGEQEHLKLLSEVAQKLVDDDNRKTLLGLNRANDIYQWLKA</sequence>
<keyword evidence="3" id="KW-1185">Reference proteome</keyword>
<evidence type="ECO:0000259" key="1">
    <source>
        <dbReference type="PROSITE" id="PS51094"/>
    </source>
</evidence>
<evidence type="ECO:0000313" key="2">
    <source>
        <dbReference type="EMBL" id="KRL88078.1"/>
    </source>
</evidence>
<dbReference type="InterPro" id="IPR016152">
    <property type="entry name" value="PTrfase/Anion_transptr"/>
</dbReference>
<accession>A0A0R1U4T0</accession>
<dbReference type="PATRIC" id="fig|1423783.4.peg.280"/>
<comment type="caution">
    <text evidence="2">The sequence shown here is derived from an EMBL/GenBank/DDBJ whole genome shotgun (WGS) entry which is preliminary data.</text>
</comment>